<dbReference type="KEGG" id="uli:ETAA1_55370"/>
<organism evidence="2 3">
    <name type="scientific">Urbifossiella limnaea</name>
    <dbReference type="NCBI Taxonomy" id="2528023"/>
    <lineage>
        <taxon>Bacteria</taxon>
        <taxon>Pseudomonadati</taxon>
        <taxon>Planctomycetota</taxon>
        <taxon>Planctomycetia</taxon>
        <taxon>Gemmatales</taxon>
        <taxon>Gemmataceae</taxon>
        <taxon>Urbifossiella</taxon>
    </lineage>
</organism>
<protein>
    <recommendedName>
        <fullName evidence="1">Thoeris protein ThsB TIR-like domain-containing protein</fullName>
    </recommendedName>
</protein>
<dbReference type="Pfam" id="PF08937">
    <property type="entry name" value="ThsB_TIR"/>
    <property type="match status" value="1"/>
</dbReference>
<feature type="domain" description="Thoeris protein ThsB TIR-like" evidence="1">
    <location>
        <begin position="6"/>
        <end position="77"/>
    </location>
</feature>
<gene>
    <name evidence="2" type="ORF">ETAA1_55370</name>
</gene>
<dbReference type="Gene3D" id="3.40.50.9200">
    <property type="entry name" value="Hypothetical protein MTH538"/>
    <property type="match status" value="1"/>
</dbReference>
<evidence type="ECO:0000259" key="1">
    <source>
        <dbReference type="Pfam" id="PF08937"/>
    </source>
</evidence>
<keyword evidence="3" id="KW-1185">Reference proteome</keyword>
<dbReference type="Proteomes" id="UP000319576">
    <property type="component" value="Chromosome"/>
</dbReference>
<dbReference type="InterPro" id="IPR036490">
    <property type="entry name" value="ThsB_TIR-like_sf"/>
</dbReference>
<name>A0A517Y191_9BACT</name>
<accession>A0A517Y191</accession>
<dbReference type="AlphaFoldDB" id="A0A517Y191"/>
<evidence type="ECO:0000313" key="2">
    <source>
        <dbReference type="EMBL" id="QDU23536.1"/>
    </source>
</evidence>
<evidence type="ECO:0000313" key="3">
    <source>
        <dbReference type="Proteomes" id="UP000319576"/>
    </source>
</evidence>
<dbReference type="SUPFAM" id="SSF52206">
    <property type="entry name" value="Hypothetical protein MTH538"/>
    <property type="match status" value="1"/>
</dbReference>
<proteinExistence type="predicted"/>
<dbReference type="EMBL" id="CP036273">
    <property type="protein sequence ID" value="QDU23536.1"/>
    <property type="molecule type" value="Genomic_DNA"/>
</dbReference>
<sequence>MGVIEANSPASDNDWEAVKKGGDKAIQKWIDDQLFGKSVAIVLIGSGTAGRKWIEYEIKAAWDAKKGILGIFVHNLKDSHGNQAYQGSNPFDGFTVGGTKMSSIVKAYAPPYSDSKLAYGYIKDNLAAWIENAIAIRAKY</sequence>
<dbReference type="InterPro" id="IPR015032">
    <property type="entry name" value="ThsB__TIR-like_domain"/>
</dbReference>
<reference evidence="2 3" key="1">
    <citation type="submission" date="2019-02" db="EMBL/GenBank/DDBJ databases">
        <title>Deep-cultivation of Planctomycetes and their phenomic and genomic characterization uncovers novel biology.</title>
        <authorList>
            <person name="Wiegand S."/>
            <person name="Jogler M."/>
            <person name="Boedeker C."/>
            <person name="Pinto D."/>
            <person name="Vollmers J."/>
            <person name="Rivas-Marin E."/>
            <person name="Kohn T."/>
            <person name="Peeters S.H."/>
            <person name="Heuer A."/>
            <person name="Rast P."/>
            <person name="Oberbeckmann S."/>
            <person name="Bunk B."/>
            <person name="Jeske O."/>
            <person name="Meyerdierks A."/>
            <person name="Storesund J.E."/>
            <person name="Kallscheuer N."/>
            <person name="Luecker S."/>
            <person name="Lage O.M."/>
            <person name="Pohl T."/>
            <person name="Merkel B.J."/>
            <person name="Hornburger P."/>
            <person name="Mueller R.-W."/>
            <person name="Bruemmer F."/>
            <person name="Labrenz M."/>
            <person name="Spormann A.M."/>
            <person name="Op den Camp H."/>
            <person name="Overmann J."/>
            <person name="Amann R."/>
            <person name="Jetten M.S.M."/>
            <person name="Mascher T."/>
            <person name="Medema M.H."/>
            <person name="Devos D.P."/>
            <person name="Kaster A.-K."/>
            <person name="Ovreas L."/>
            <person name="Rohde M."/>
            <person name="Galperin M.Y."/>
            <person name="Jogler C."/>
        </authorList>
    </citation>
    <scope>NUCLEOTIDE SEQUENCE [LARGE SCALE GENOMIC DNA]</scope>
    <source>
        <strain evidence="2 3">ETA_A1</strain>
    </source>
</reference>